<comment type="caution">
    <text evidence="2">The sequence shown here is derived from an EMBL/GenBank/DDBJ whole genome shotgun (WGS) entry which is preliminary data.</text>
</comment>
<accession>A0A843W5W7</accession>
<evidence type="ECO:0000313" key="2">
    <source>
        <dbReference type="EMBL" id="MQM00355.1"/>
    </source>
</evidence>
<gene>
    <name evidence="2" type="ORF">Taro_033083</name>
</gene>
<name>A0A843W5W7_COLES</name>
<reference evidence="2" key="1">
    <citation type="submission" date="2017-07" db="EMBL/GenBank/DDBJ databases">
        <title>Taro Niue Genome Assembly and Annotation.</title>
        <authorList>
            <person name="Atibalentja N."/>
            <person name="Keating K."/>
            <person name="Fields C.J."/>
        </authorList>
    </citation>
    <scope>NUCLEOTIDE SEQUENCE</scope>
    <source>
        <strain evidence="2">Niue_2</strain>
        <tissue evidence="2">Leaf</tissue>
    </source>
</reference>
<feature type="region of interest" description="Disordered" evidence="1">
    <location>
        <begin position="1"/>
        <end position="39"/>
    </location>
</feature>
<proteinExistence type="predicted"/>
<dbReference type="Proteomes" id="UP000652761">
    <property type="component" value="Unassembled WGS sequence"/>
</dbReference>
<evidence type="ECO:0000313" key="3">
    <source>
        <dbReference type="Proteomes" id="UP000652761"/>
    </source>
</evidence>
<dbReference type="AlphaFoldDB" id="A0A843W5W7"/>
<protein>
    <submittedName>
        <fullName evidence="2">Uncharacterized protein</fullName>
    </submittedName>
</protein>
<keyword evidence="3" id="KW-1185">Reference proteome</keyword>
<organism evidence="2 3">
    <name type="scientific">Colocasia esculenta</name>
    <name type="common">Wild taro</name>
    <name type="synonym">Arum esculentum</name>
    <dbReference type="NCBI Taxonomy" id="4460"/>
    <lineage>
        <taxon>Eukaryota</taxon>
        <taxon>Viridiplantae</taxon>
        <taxon>Streptophyta</taxon>
        <taxon>Embryophyta</taxon>
        <taxon>Tracheophyta</taxon>
        <taxon>Spermatophyta</taxon>
        <taxon>Magnoliopsida</taxon>
        <taxon>Liliopsida</taxon>
        <taxon>Araceae</taxon>
        <taxon>Aroideae</taxon>
        <taxon>Colocasieae</taxon>
        <taxon>Colocasia</taxon>
    </lineage>
</organism>
<feature type="compositionally biased region" description="Basic and acidic residues" evidence="1">
    <location>
        <begin position="10"/>
        <end position="24"/>
    </location>
</feature>
<sequence>MASRGRRGAQARDDEQRREDRGEQHAPAPQGPTVLPPPLSMDYGVYMQGLLEPVRLVSSSRARAGWTRWGSSGGPRS</sequence>
<evidence type="ECO:0000256" key="1">
    <source>
        <dbReference type="SAM" id="MobiDB-lite"/>
    </source>
</evidence>
<dbReference type="EMBL" id="NMUH01002501">
    <property type="protein sequence ID" value="MQM00355.1"/>
    <property type="molecule type" value="Genomic_DNA"/>
</dbReference>